<feature type="domain" description="Reverse transcriptase" evidence="1">
    <location>
        <begin position="173"/>
        <end position="385"/>
    </location>
</feature>
<organism evidence="2">
    <name type="scientific">Sesamum radiatum</name>
    <name type="common">Black benniseed</name>
    <dbReference type="NCBI Taxonomy" id="300843"/>
    <lineage>
        <taxon>Eukaryota</taxon>
        <taxon>Viridiplantae</taxon>
        <taxon>Streptophyta</taxon>
        <taxon>Embryophyta</taxon>
        <taxon>Tracheophyta</taxon>
        <taxon>Spermatophyta</taxon>
        <taxon>Magnoliopsida</taxon>
        <taxon>eudicotyledons</taxon>
        <taxon>Gunneridae</taxon>
        <taxon>Pentapetalae</taxon>
        <taxon>asterids</taxon>
        <taxon>lamiids</taxon>
        <taxon>Lamiales</taxon>
        <taxon>Pedaliaceae</taxon>
        <taxon>Sesamum</taxon>
    </lineage>
</organism>
<dbReference type="InterPro" id="IPR043502">
    <property type="entry name" value="DNA/RNA_pol_sf"/>
</dbReference>
<dbReference type="InterPro" id="IPR052343">
    <property type="entry name" value="Retrotransposon-Effector_Assoc"/>
</dbReference>
<comment type="caution">
    <text evidence="2">The sequence shown here is derived from an EMBL/GenBank/DDBJ whole genome shotgun (WGS) entry which is preliminary data.</text>
</comment>
<protein>
    <submittedName>
        <fullName evidence="2">Retrovirus-related Pol polyprotein from type-2 retrotransposable element R2DM</fullName>
    </submittedName>
</protein>
<reference evidence="2" key="1">
    <citation type="submission" date="2020-06" db="EMBL/GenBank/DDBJ databases">
        <authorList>
            <person name="Li T."/>
            <person name="Hu X."/>
            <person name="Zhang T."/>
            <person name="Song X."/>
            <person name="Zhang H."/>
            <person name="Dai N."/>
            <person name="Sheng W."/>
            <person name="Hou X."/>
            <person name="Wei L."/>
        </authorList>
    </citation>
    <scope>NUCLEOTIDE SEQUENCE</scope>
    <source>
        <strain evidence="2">G02</strain>
        <tissue evidence="2">Leaf</tissue>
    </source>
</reference>
<evidence type="ECO:0000259" key="1">
    <source>
        <dbReference type="PROSITE" id="PS50878"/>
    </source>
</evidence>
<dbReference type="PANTHER" id="PTHR46890:SF48">
    <property type="entry name" value="RNA-DIRECTED DNA POLYMERASE"/>
    <property type="match status" value="1"/>
</dbReference>
<evidence type="ECO:0000313" key="2">
    <source>
        <dbReference type="EMBL" id="KAL0290763.1"/>
    </source>
</evidence>
<reference evidence="2" key="2">
    <citation type="journal article" date="2024" name="Plant">
        <title>Genomic evolution and insights into agronomic trait innovations of Sesamum species.</title>
        <authorList>
            <person name="Miao H."/>
            <person name="Wang L."/>
            <person name="Qu L."/>
            <person name="Liu H."/>
            <person name="Sun Y."/>
            <person name="Le M."/>
            <person name="Wang Q."/>
            <person name="Wei S."/>
            <person name="Zheng Y."/>
            <person name="Lin W."/>
            <person name="Duan Y."/>
            <person name="Cao H."/>
            <person name="Xiong S."/>
            <person name="Wang X."/>
            <person name="Wei L."/>
            <person name="Li C."/>
            <person name="Ma Q."/>
            <person name="Ju M."/>
            <person name="Zhao R."/>
            <person name="Li G."/>
            <person name="Mu C."/>
            <person name="Tian Q."/>
            <person name="Mei H."/>
            <person name="Zhang T."/>
            <person name="Gao T."/>
            <person name="Zhang H."/>
        </authorList>
    </citation>
    <scope>NUCLEOTIDE SEQUENCE</scope>
    <source>
        <strain evidence="2">G02</strain>
    </source>
</reference>
<dbReference type="EMBL" id="JACGWJ010000589">
    <property type="protein sequence ID" value="KAL0290763.1"/>
    <property type="molecule type" value="Genomic_DNA"/>
</dbReference>
<name>A0AAW2JAG4_SESRA</name>
<dbReference type="Pfam" id="PF00078">
    <property type="entry name" value="RVT_1"/>
    <property type="match status" value="1"/>
</dbReference>
<proteinExistence type="predicted"/>
<dbReference type="InterPro" id="IPR000477">
    <property type="entry name" value="RT_dom"/>
</dbReference>
<sequence>MFRFDNYLARSAEFIPSVRRIWQHNIVGTAMYGVTRKLKALKPVFRAQRQKKGDLSNNVRLAASFLEEAQSLLAQDRHCELLLHLEFCCKLVMRLASRLEQHMLQQRAKMAWMKDGDQCSRIFFRKVAKRRSSKRAIFDIDETKAPGPDGYSSAFFKAAWQVVGGDVTCAIMEFFRTGRLLRQVNATLITLIPKVSNPTVVGEFRPISCCNVLYKVITKILVQRMRGILDKLVSPTQNAFVPGRSISDNILLAQELFSGYNQRHLPPRCALKVDLRKAYDTVEWDFLHAVLTLFGFPAQFIAWIMECVSTPSYSVCINGLPHGFFSGARGLRQGDPMSPFLFVLVMEVLSLITQQIIDQDGGFSYHWRCGDIRLFQLGFADDFFI</sequence>
<dbReference type="AlphaFoldDB" id="A0AAW2JAG4"/>
<accession>A0AAW2JAG4</accession>
<dbReference type="PANTHER" id="PTHR46890">
    <property type="entry name" value="NON-LTR RETROLELEMENT REVERSE TRANSCRIPTASE-LIKE PROTEIN-RELATED"/>
    <property type="match status" value="1"/>
</dbReference>
<dbReference type="SUPFAM" id="SSF56672">
    <property type="entry name" value="DNA/RNA polymerases"/>
    <property type="match status" value="1"/>
</dbReference>
<dbReference type="PROSITE" id="PS50878">
    <property type="entry name" value="RT_POL"/>
    <property type="match status" value="1"/>
</dbReference>
<gene>
    <name evidence="2" type="ORF">Sradi_7043600</name>
</gene>
<dbReference type="CDD" id="cd01650">
    <property type="entry name" value="RT_nLTR_like"/>
    <property type="match status" value="1"/>
</dbReference>